<name>A0A3R7IKT6_9EURO</name>
<dbReference type="Proteomes" id="UP000215289">
    <property type="component" value="Unassembled WGS sequence"/>
</dbReference>
<proteinExistence type="predicted"/>
<sequence length="157" mass="17884">MPNVILDSGKTSAPFSMEDMPKLIGFVGVTPENPFRFRREKSVHTDELHSEDWRFVVILVIALTMGYWFYIAINRCYSRSHVRPFVQYGTSSTSDMGCQIYKVPTCCGGKQYATIRNLIIFIASLNKASSKEFFQKKIKERKAAQAAKKEKTTTPNV</sequence>
<keyword evidence="3" id="KW-1185">Reference proteome</keyword>
<dbReference type="AlphaFoldDB" id="A0A3R7IKT6"/>
<evidence type="ECO:0000256" key="1">
    <source>
        <dbReference type="SAM" id="Phobius"/>
    </source>
</evidence>
<keyword evidence="1" id="KW-1133">Transmembrane helix</keyword>
<evidence type="ECO:0000313" key="3">
    <source>
        <dbReference type="Proteomes" id="UP000215289"/>
    </source>
</evidence>
<keyword evidence="1" id="KW-0472">Membrane</keyword>
<reference evidence="2 3" key="1">
    <citation type="submission" date="2018-08" db="EMBL/GenBank/DDBJ databases">
        <title>Draft genome sequences of two Aspergillus turcosus clinical strains isolated from bronchoalveolar lavage fluid: one azole-susceptible and the other azole-resistant.</title>
        <authorList>
            <person name="Parent-Michaud M."/>
            <person name="Dufresne P.J."/>
            <person name="Fournier E."/>
            <person name="Martineau C."/>
            <person name="Moreira S."/>
            <person name="Perkins V."/>
            <person name="De Repentigny L."/>
            <person name="Dufresne S.F."/>
        </authorList>
    </citation>
    <scope>NUCLEOTIDE SEQUENCE [LARGE SCALE GENOMIC DNA]</scope>
    <source>
        <strain evidence="2">HMR AF 1038</strain>
    </source>
</reference>
<feature type="transmembrane region" description="Helical" evidence="1">
    <location>
        <begin position="53"/>
        <end position="73"/>
    </location>
</feature>
<organism evidence="2 3">
    <name type="scientific">Aspergillus turcosus</name>
    <dbReference type="NCBI Taxonomy" id="1245748"/>
    <lineage>
        <taxon>Eukaryota</taxon>
        <taxon>Fungi</taxon>
        <taxon>Dikarya</taxon>
        <taxon>Ascomycota</taxon>
        <taxon>Pezizomycotina</taxon>
        <taxon>Eurotiomycetes</taxon>
        <taxon>Eurotiomycetidae</taxon>
        <taxon>Eurotiales</taxon>
        <taxon>Aspergillaceae</taxon>
        <taxon>Aspergillus</taxon>
        <taxon>Aspergillus subgen. Fumigati</taxon>
    </lineage>
</organism>
<evidence type="ECO:0000313" key="2">
    <source>
        <dbReference type="EMBL" id="RLM01589.1"/>
    </source>
</evidence>
<accession>A0A3R7IKT6</accession>
<comment type="caution">
    <text evidence="2">The sequence shown here is derived from an EMBL/GenBank/DDBJ whole genome shotgun (WGS) entry which is preliminary data.</text>
</comment>
<gene>
    <name evidence="2" type="ORF">CFD26_108978</name>
</gene>
<keyword evidence="1" id="KW-0812">Transmembrane</keyword>
<dbReference type="EMBL" id="NIDN02000004">
    <property type="protein sequence ID" value="RLM01589.1"/>
    <property type="molecule type" value="Genomic_DNA"/>
</dbReference>
<protein>
    <submittedName>
        <fullName evidence="2">Uncharacterized protein</fullName>
    </submittedName>
</protein>